<dbReference type="GO" id="GO:0042393">
    <property type="term" value="F:histone binding"/>
    <property type="evidence" value="ECO:0007669"/>
    <property type="project" value="InterPro"/>
</dbReference>
<dbReference type="GO" id="GO:0005634">
    <property type="term" value="C:nucleus"/>
    <property type="evidence" value="ECO:0007669"/>
    <property type="project" value="UniProtKB-SubCell"/>
</dbReference>
<evidence type="ECO:0000256" key="1">
    <source>
        <dbReference type="ARBA" id="ARBA00004123"/>
    </source>
</evidence>
<evidence type="ECO:0000256" key="3">
    <source>
        <dbReference type="ARBA" id="ARBA00010803"/>
    </source>
</evidence>
<dbReference type="Proteomes" id="UP000625711">
    <property type="component" value="Unassembled WGS sequence"/>
</dbReference>
<reference evidence="8" key="1">
    <citation type="submission" date="2020-08" db="EMBL/GenBank/DDBJ databases">
        <title>Genome sequencing and assembly of the red palm weevil Rhynchophorus ferrugineus.</title>
        <authorList>
            <person name="Dias G.B."/>
            <person name="Bergman C.M."/>
            <person name="Manee M."/>
        </authorList>
    </citation>
    <scope>NUCLEOTIDE SEQUENCE</scope>
    <source>
        <strain evidence="8">AA-2017</strain>
        <tissue evidence="8">Whole larva</tissue>
    </source>
</reference>
<feature type="region of interest" description="Disordered" evidence="6">
    <location>
        <begin position="30"/>
        <end position="113"/>
    </location>
</feature>
<dbReference type="PANTHER" id="PTHR13386">
    <property type="entry name" value="HISTONE PARYLATION FACTOR 1"/>
    <property type="match status" value="1"/>
</dbReference>
<evidence type="ECO:0000259" key="7">
    <source>
        <dbReference type="Pfam" id="PF10283"/>
    </source>
</evidence>
<dbReference type="Pfam" id="PF10283">
    <property type="entry name" value="zf-CCHH"/>
    <property type="match status" value="1"/>
</dbReference>
<keyword evidence="9" id="KW-1185">Reference proteome</keyword>
<evidence type="ECO:0000256" key="6">
    <source>
        <dbReference type="SAM" id="MobiDB-lite"/>
    </source>
</evidence>
<proteinExistence type="inferred from homology"/>
<dbReference type="OrthoDB" id="416496at2759"/>
<evidence type="ECO:0000256" key="2">
    <source>
        <dbReference type="ARBA" id="ARBA00004286"/>
    </source>
</evidence>
<name>A0A834I866_RHYFE</name>
<feature type="compositionally biased region" description="Basic and acidic residues" evidence="6">
    <location>
        <begin position="48"/>
        <end position="97"/>
    </location>
</feature>
<protein>
    <recommendedName>
        <fullName evidence="7">PBZ-type domain-containing protein</fullName>
    </recommendedName>
</protein>
<evidence type="ECO:0000256" key="5">
    <source>
        <dbReference type="ARBA" id="ARBA00023242"/>
    </source>
</evidence>
<dbReference type="AlphaFoldDB" id="A0A834I866"/>
<comment type="similarity">
    <text evidence="3">Belongs to the HPF1 family.</text>
</comment>
<evidence type="ECO:0000313" key="8">
    <source>
        <dbReference type="EMBL" id="KAF7276302.1"/>
    </source>
</evidence>
<dbReference type="PANTHER" id="PTHR13386:SF1">
    <property type="entry name" value="HISTONE PARYLATION FACTOR 1"/>
    <property type="match status" value="1"/>
</dbReference>
<evidence type="ECO:0000256" key="4">
    <source>
        <dbReference type="ARBA" id="ARBA00022454"/>
    </source>
</evidence>
<evidence type="ECO:0000313" key="9">
    <source>
        <dbReference type="Proteomes" id="UP000625711"/>
    </source>
</evidence>
<dbReference type="InterPro" id="IPR019406">
    <property type="entry name" value="APLF_PBZ"/>
</dbReference>
<keyword evidence="4" id="KW-0158">Chromosome</keyword>
<sequence>MADSKFCSERQKYVEDPRIACQYGAKCYQKNPVHHQKYKHPPSKKRIRTDTENDVKRIKRDDVKKDAVVELPENHSETADPDLNTDKSELGYERNESNEEVTSSNEDVPKTRTAKQFDPANFIKQKFLVDMPSDFYAFWDFCKGLCPSEPENALKDVGLQLVGPYDVLAGKFYNIDEPSEADYLIHWRYFYDPPEFQTILKGDDKTGFHIGYFRDSPEDLPVFLASNCSKTDGILKIVGDNIFAAVSIYLDDFKKTGDPFKKMHVSKFQSTLKNKAEELKLSLSERTAKIKERDRKIVSRSFNKVGIIVPYDRKTQTGYRDLGVSNKSLTKMLTNIQKALPEQRPKFLSELQSVLTNASIATDECDFGTGIELGLSILAHGVDSLDKTIARFLASNYRLIGREAFAKIAEAHMKNRRKETNLSIIK</sequence>
<keyword evidence="5" id="KW-0539">Nucleus</keyword>
<organism evidence="8 9">
    <name type="scientific">Rhynchophorus ferrugineus</name>
    <name type="common">Red palm weevil</name>
    <name type="synonym">Curculio ferrugineus</name>
    <dbReference type="NCBI Taxonomy" id="354439"/>
    <lineage>
        <taxon>Eukaryota</taxon>
        <taxon>Metazoa</taxon>
        <taxon>Ecdysozoa</taxon>
        <taxon>Arthropoda</taxon>
        <taxon>Hexapoda</taxon>
        <taxon>Insecta</taxon>
        <taxon>Pterygota</taxon>
        <taxon>Neoptera</taxon>
        <taxon>Endopterygota</taxon>
        <taxon>Coleoptera</taxon>
        <taxon>Polyphaga</taxon>
        <taxon>Cucujiformia</taxon>
        <taxon>Curculionidae</taxon>
        <taxon>Dryophthorinae</taxon>
        <taxon>Rhynchophorus</taxon>
    </lineage>
</organism>
<comment type="subcellular location">
    <subcellularLocation>
        <location evidence="2">Chromosome</location>
    </subcellularLocation>
    <subcellularLocation>
        <location evidence="1">Nucleus</location>
    </subcellularLocation>
</comment>
<feature type="compositionally biased region" description="Basic residues" evidence="6">
    <location>
        <begin position="32"/>
        <end position="47"/>
    </location>
</feature>
<dbReference type="GO" id="GO:0006974">
    <property type="term" value="P:DNA damage response"/>
    <property type="evidence" value="ECO:0007669"/>
    <property type="project" value="InterPro"/>
</dbReference>
<feature type="domain" description="PBZ-type" evidence="7">
    <location>
        <begin position="18"/>
        <end position="42"/>
    </location>
</feature>
<gene>
    <name evidence="8" type="ORF">GWI33_010686</name>
</gene>
<dbReference type="EMBL" id="JAACXV010007629">
    <property type="protein sequence ID" value="KAF7276302.1"/>
    <property type="molecule type" value="Genomic_DNA"/>
</dbReference>
<dbReference type="GO" id="GO:0072572">
    <property type="term" value="F:poly-ADP-D-ribose binding"/>
    <property type="evidence" value="ECO:0007669"/>
    <property type="project" value="TreeGrafter"/>
</dbReference>
<accession>A0A834I866</accession>
<dbReference type="Pfam" id="PF10228">
    <property type="entry name" value="HPF1"/>
    <property type="match status" value="1"/>
</dbReference>
<comment type="caution">
    <text evidence="8">The sequence shown here is derived from an EMBL/GenBank/DDBJ whole genome shotgun (WGS) entry which is preliminary data.</text>
</comment>
<dbReference type="GO" id="GO:0005694">
    <property type="term" value="C:chromosome"/>
    <property type="evidence" value="ECO:0007669"/>
    <property type="project" value="UniProtKB-SubCell"/>
</dbReference>
<dbReference type="InterPro" id="IPR019361">
    <property type="entry name" value="HPF1"/>
</dbReference>